<protein>
    <submittedName>
        <fullName evidence="1">Uncharacterized protein</fullName>
    </submittedName>
</protein>
<proteinExistence type="predicted"/>
<sequence>MNERQSSANAYENSAYDMIGSSMLVVSEEDAVKFLGRNGLLQLMVDGINGVGPTFLTLNGDSSRRYYFACDLLYWNRMHWSKNRP</sequence>
<comment type="caution">
    <text evidence="1">The sequence shown here is derived from an EMBL/GenBank/DDBJ whole genome shotgun (WGS) entry which is preliminary data.</text>
</comment>
<dbReference type="EMBL" id="QIBX01000024">
    <property type="protein sequence ID" value="RNL37660.1"/>
    <property type="molecule type" value="Genomic_DNA"/>
</dbReference>
<accession>A0A3N0AST7</accession>
<organism evidence="1 2">
    <name type="scientific">Slackia equolifaciens</name>
    <dbReference type="NCBI Taxonomy" id="498718"/>
    <lineage>
        <taxon>Bacteria</taxon>
        <taxon>Bacillati</taxon>
        <taxon>Actinomycetota</taxon>
        <taxon>Coriobacteriia</taxon>
        <taxon>Eggerthellales</taxon>
        <taxon>Eggerthellaceae</taxon>
        <taxon>Slackia</taxon>
    </lineage>
</organism>
<gene>
    <name evidence="1" type="ORF">DMP06_10410</name>
</gene>
<dbReference type="AlphaFoldDB" id="A0A3N0AST7"/>
<dbReference type="RefSeq" id="WP_123209665.1">
    <property type="nucleotide sequence ID" value="NZ_JBHTHO010000027.1"/>
</dbReference>
<keyword evidence="2" id="KW-1185">Reference proteome</keyword>
<name>A0A3N0AST7_9ACTN</name>
<evidence type="ECO:0000313" key="1">
    <source>
        <dbReference type="EMBL" id="RNL37660.1"/>
    </source>
</evidence>
<reference evidence="2" key="1">
    <citation type="submission" date="2018-05" db="EMBL/GenBank/DDBJ databases">
        <title>Genome Sequencing of selected type strains of the family Eggerthellaceae.</title>
        <authorList>
            <person name="Danylec N."/>
            <person name="Stoll D.A."/>
            <person name="Doetsch A."/>
            <person name="Huch M."/>
        </authorList>
    </citation>
    <scope>NUCLEOTIDE SEQUENCE [LARGE SCALE GENOMIC DNA]</scope>
    <source>
        <strain evidence="2">DSM 24851</strain>
    </source>
</reference>
<evidence type="ECO:0000313" key="2">
    <source>
        <dbReference type="Proteomes" id="UP000269591"/>
    </source>
</evidence>
<dbReference type="Proteomes" id="UP000269591">
    <property type="component" value="Unassembled WGS sequence"/>
</dbReference>
<dbReference type="OrthoDB" id="9854166at2"/>